<evidence type="ECO:0000313" key="2">
    <source>
        <dbReference type="EMBL" id="MBW8486197.1"/>
    </source>
</evidence>
<feature type="chain" id="PRO_5046426372" description="Peptidase inhibitor family I36 protein" evidence="1">
    <location>
        <begin position="23"/>
        <end position="139"/>
    </location>
</feature>
<evidence type="ECO:0000313" key="3">
    <source>
        <dbReference type="Proteomes" id="UP000774570"/>
    </source>
</evidence>
<dbReference type="RefSeq" id="WP_220169431.1">
    <property type="nucleotide sequence ID" value="NZ_JAIBOA010000021.1"/>
</dbReference>
<proteinExistence type="predicted"/>
<evidence type="ECO:0008006" key="4">
    <source>
        <dbReference type="Google" id="ProtNLM"/>
    </source>
</evidence>
<keyword evidence="3" id="KW-1185">Reference proteome</keyword>
<comment type="caution">
    <text evidence="2">The sequence shown here is derived from an EMBL/GenBank/DDBJ whole genome shotgun (WGS) entry which is preliminary data.</text>
</comment>
<dbReference type="Proteomes" id="UP000774570">
    <property type="component" value="Unassembled WGS sequence"/>
</dbReference>
<evidence type="ECO:0000256" key="1">
    <source>
        <dbReference type="SAM" id="SignalP"/>
    </source>
</evidence>
<reference evidence="2 3" key="1">
    <citation type="submission" date="2021-07" db="EMBL/GenBank/DDBJ databases">
        <title>Actinomadura sp. PM05-2 isolated from lichen.</title>
        <authorList>
            <person name="Somphong A."/>
            <person name="Phongsopitanun W."/>
            <person name="Tanasupawat S."/>
            <person name="Peongsungnone V."/>
        </authorList>
    </citation>
    <scope>NUCLEOTIDE SEQUENCE [LARGE SCALE GENOMIC DNA]</scope>
    <source>
        <strain evidence="2 3">PM05-2</strain>
    </source>
</reference>
<name>A0ABS7G0J1_9ACTN</name>
<protein>
    <recommendedName>
        <fullName evidence="4">Peptidase inhibitor family I36 protein</fullName>
    </recommendedName>
</protein>
<dbReference type="EMBL" id="JAIBOA010000021">
    <property type="protein sequence ID" value="MBW8486197.1"/>
    <property type="molecule type" value="Genomic_DNA"/>
</dbReference>
<keyword evidence="1" id="KW-0732">Signal</keyword>
<sequence length="139" mass="15216">MLAGLPLAATAIVVLSAGPAAADVKYGKDYVAFCSPGLCPPNYPYMCQGWMEVRASDGYVRGVWQSSDLYAVSCKGWLERKTYSTDGTVKQNWTKVTNYYFVNSDQDRSGYHWNGTNAGTRICAQVIDSGQTQCSTGVW</sequence>
<gene>
    <name evidence="2" type="ORF">K1Y72_27765</name>
</gene>
<organism evidence="2 3">
    <name type="scientific">Actinomadura parmotrematis</name>
    <dbReference type="NCBI Taxonomy" id="2864039"/>
    <lineage>
        <taxon>Bacteria</taxon>
        <taxon>Bacillati</taxon>
        <taxon>Actinomycetota</taxon>
        <taxon>Actinomycetes</taxon>
        <taxon>Streptosporangiales</taxon>
        <taxon>Thermomonosporaceae</taxon>
        <taxon>Actinomadura</taxon>
    </lineage>
</organism>
<feature type="signal peptide" evidence="1">
    <location>
        <begin position="1"/>
        <end position="22"/>
    </location>
</feature>
<accession>A0ABS7G0J1</accession>